<gene>
    <name evidence="2" type="ORF">CROQUDRAFT_109090</name>
</gene>
<evidence type="ECO:0000313" key="3">
    <source>
        <dbReference type="Proteomes" id="UP000886653"/>
    </source>
</evidence>
<dbReference type="Proteomes" id="UP000886653">
    <property type="component" value="Unassembled WGS sequence"/>
</dbReference>
<dbReference type="EMBL" id="MU167315">
    <property type="protein sequence ID" value="KAG0143607.1"/>
    <property type="molecule type" value="Genomic_DNA"/>
</dbReference>
<accession>A0A9P6NDI3</accession>
<evidence type="ECO:0000313" key="2">
    <source>
        <dbReference type="EMBL" id="KAG0143607.1"/>
    </source>
</evidence>
<organism evidence="2 3">
    <name type="scientific">Cronartium quercuum f. sp. fusiforme G11</name>
    <dbReference type="NCBI Taxonomy" id="708437"/>
    <lineage>
        <taxon>Eukaryota</taxon>
        <taxon>Fungi</taxon>
        <taxon>Dikarya</taxon>
        <taxon>Basidiomycota</taxon>
        <taxon>Pucciniomycotina</taxon>
        <taxon>Pucciniomycetes</taxon>
        <taxon>Pucciniales</taxon>
        <taxon>Coleosporiaceae</taxon>
        <taxon>Cronartium</taxon>
    </lineage>
</organism>
<evidence type="ECO:0000256" key="1">
    <source>
        <dbReference type="SAM" id="MobiDB-lite"/>
    </source>
</evidence>
<protein>
    <submittedName>
        <fullName evidence="2">Uncharacterized protein</fullName>
    </submittedName>
</protein>
<feature type="compositionally biased region" description="Basic and acidic residues" evidence="1">
    <location>
        <begin position="85"/>
        <end position="95"/>
    </location>
</feature>
<keyword evidence="3" id="KW-1185">Reference proteome</keyword>
<proteinExistence type="predicted"/>
<sequence length="95" mass="10292">MEWLFETRTRLDRKTGISKVPQTVTMRLATTTNHSSVLVTVANHQNSLTPTLTLTLTLTPTPTPTPSSNLAMRASSHVLKGPGFDGDKSSANDEI</sequence>
<name>A0A9P6NDI3_9BASI</name>
<comment type="caution">
    <text evidence="2">The sequence shown here is derived from an EMBL/GenBank/DDBJ whole genome shotgun (WGS) entry which is preliminary data.</text>
</comment>
<feature type="region of interest" description="Disordered" evidence="1">
    <location>
        <begin position="75"/>
        <end position="95"/>
    </location>
</feature>
<reference evidence="2" key="1">
    <citation type="submission" date="2013-11" db="EMBL/GenBank/DDBJ databases">
        <title>Genome sequence of the fusiform rust pathogen reveals effectors for host alternation and coevolution with pine.</title>
        <authorList>
            <consortium name="DOE Joint Genome Institute"/>
            <person name="Smith K."/>
            <person name="Pendleton A."/>
            <person name="Kubisiak T."/>
            <person name="Anderson C."/>
            <person name="Salamov A."/>
            <person name="Aerts A."/>
            <person name="Riley R."/>
            <person name="Clum A."/>
            <person name="Lindquist E."/>
            <person name="Ence D."/>
            <person name="Campbell M."/>
            <person name="Kronenberg Z."/>
            <person name="Feau N."/>
            <person name="Dhillon B."/>
            <person name="Hamelin R."/>
            <person name="Burleigh J."/>
            <person name="Smith J."/>
            <person name="Yandell M."/>
            <person name="Nelson C."/>
            <person name="Grigoriev I."/>
            <person name="Davis J."/>
        </authorList>
    </citation>
    <scope>NUCLEOTIDE SEQUENCE</scope>
    <source>
        <strain evidence="2">G11</strain>
    </source>
</reference>
<dbReference type="AlphaFoldDB" id="A0A9P6NDI3"/>